<dbReference type="EMBL" id="JBHSNM010000001">
    <property type="protein sequence ID" value="MFC5568837.1"/>
    <property type="molecule type" value="Genomic_DNA"/>
</dbReference>
<name>A0ABW0SIL4_9GAMM</name>
<feature type="chain" id="PRO_5046321316" evidence="1">
    <location>
        <begin position="18"/>
        <end position="618"/>
    </location>
</feature>
<evidence type="ECO:0000313" key="3">
    <source>
        <dbReference type="EMBL" id="MFC5568837.1"/>
    </source>
</evidence>
<keyword evidence="1" id="KW-0732">Signal</keyword>
<accession>A0ABW0SIL4</accession>
<dbReference type="PANTHER" id="PTHR37946:SF1">
    <property type="entry name" value="SLL1969 PROTEIN"/>
    <property type="match status" value="1"/>
</dbReference>
<evidence type="ECO:0000256" key="1">
    <source>
        <dbReference type="SAM" id="SignalP"/>
    </source>
</evidence>
<feature type="signal peptide" evidence="1">
    <location>
        <begin position="1"/>
        <end position="17"/>
    </location>
</feature>
<gene>
    <name evidence="3" type="ORF">ACFPN1_02000</name>
</gene>
<dbReference type="PANTHER" id="PTHR37946">
    <property type="entry name" value="SLL1969 PROTEIN"/>
    <property type="match status" value="1"/>
</dbReference>
<dbReference type="InterPro" id="IPR029058">
    <property type="entry name" value="AB_hydrolase_fold"/>
</dbReference>
<dbReference type="Pfam" id="PF12697">
    <property type="entry name" value="Abhydrolase_6"/>
    <property type="match status" value="1"/>
</dbReference>
<feature type="domain" description="AB hydrolase-1" evidence="2">
    <location>
        <begin position="332"/>
        <end position="605"/>
    </location>
</feature>
<evidence type="ECO:0000259" key="2">
    <source>
        <dbReference type="Pfam" id="PF12697"/>
    </source>
</evidence>
<dbReference type="Gene3D" id="3.40.50.1820">
    <property type="entry name" value="alpha/beta hydrolase"/>
    <property type="match status" value="1"/>
</dbReference>
<evidence type="ECO:0000313" key="4">
    <source>
        <dbReference type="Proteomes" id="UP001596036"/>
    </source>
</evidence>
<dbReference type="InterPro" id="IPR000073">
    <property type="entry name" value="AB_hydrolase_1"/>
</dbReference>
<protein>
    <submittedName>
        <fullName evidence="3">Esterase/lipase family protein</fullName>
    </submittedName>
</protein>
<organism evidence="3 4">
    <name type="scientific">Lysobacter yangpyeongensis</name>
    <dbReference type="NCBI Taxonomy" id="346182"/>
    <lineage>
        <taxon>Bacteria</taxon>
        <taxon>Pseudomonadati</taxon>
        <taxon>Pseudomonadota</taxon>
        <taxon>Gammaproteobacteria</taxon>
        <taxon>Lysobacterales</taxon>
        <taxon>Lysobacteraceae</taxon>
        <taxon>Lysobacter</taxon>
    </lineage>
</organism>
<reference evidence="4" key="1">
    <citation type="journal article" date="2019" name="Int. J. Syst. Evol. Microbiol.">
        <title>The Global Catalogue of Microorganisms (GCM) 10K type strain sequencing project: providing services to taxonomists for standard genome sequencing and annotation.</title>
        <authorList>
            <consortium name="The Broad Institute Genomics Platform"/>
            <consortium name="The Broad Institute Genome Sequencing Center for Infectious Disease"/>
            <person name="Wu L."/>
            <person name="Ma J."/>
        </authorList>
    </citation>
    <scope>NUCLEOTIDE SEQUENCE [LARGE SCALE GENOMIC DNA]</scope>
    <source>
        <strain evidence="4">KACC 11407</strain>
    </source>
</reference>
<dbReference type="RefSeq" id="WP_386752538.1">
    <property type="nucleotide sequence ID" value="NZ_JBHSNM010000001.1"/>
</dbReference>
<comment type="caution">
    <text evidence="3">The sequence shown here is derived from an EMBL/GenBank/DDBJ whole genome shotgun (WGS) entry which is preliminary data.</text>
</comment>
<dbReference type="Proteomes" id="UP001596036">
    <property type="component" value="Unassembled WGS sequence"/>
</dbReference>
<sequence length="618" mass="67812">MSLVLLLALVCSSCAVVSVRQEDAHRAGDDSLPVRGDFSVDTGATLSAIGRTPEQCRAEPEDCAKALDEVASIAGDQVLASRAELYLVRGTDTRCGESDAGCEDRRAVDLIESARSAYLYLFFGDRTPEERVFERRQVEVRAFYNHALQELTKLLYARYRGRTTGPPVVMLGDGLRLDVQLPEGAAPKPPLELIPASGLSFSGLRNIYRRDGFGAEFVAVREPEAMSEGSFQQLDYQPVTLVLKFEGENAAQVRTTRVATLQVFDIYRNRQARLGGRDVSLAANFSAAYGLWLARTDLIRLGLSGLVGRGDLGHEVPRVVMLEPYDPNRRVLVLVHGLASSQEAWINVANEVMGDPMLRERLQIWQVVYPTRMPLLVSHARIDKALRTTFQHFDPAGTAQASHDAVLVGHSMGGVIARLLVTQPDPGLLDRLLAADLQLDAKRRAEIAQRPIVKELLQWSPLPQVGCVVFIATPHRGAPLAERRIGRFVGRLVRLPADVVRSFEEALRLSGASKEQFRRLGVNRPQNGVDELAQNSQFMLATQDMPVEEGLPFHSIIARSKSNVALELSSDGLVPFASAHLPGAASETVITSGHSVQEAPEAILELRRILHKHVGTAF</sequence>
<dbReference type="SUPFAM" id="SSF53474">
    <property type="entry name" value="alpha/beta-Hydrolases"/>
    <property type="match status" value="1"/>
</dbReference>
<keyword evidence="4" id="KW-1185">Reference proteome</keyword>
<proteinExistence type="predicted"/>